<dbReference type="GO" id="GO:0004044">
    <property type="term" value="F:amidophosphoribosyltransferase activity"/>
    <property type="evidence" value="ECO:0007669"/>
    <property type="project" value="UniProtKB-EC"/>
</dbReference>
<keyword evidence="2" id="KW-0808">Transferase</keyword>
<reference evidence="2" key="1">
    <citation type="journal article" date="2023" name="PhytoFront">
        <title>Draft Genome Resources of Seven Strains of Tilletia horrida, Causal Agent of Kernel Smut of Rice.</title>
        <authorList>
            <person name="Khanal S."/>
            <person name="Antony Babu S."/>
            <person name="Zhou X.G."/>
        </authorList>
    </citation>
    <scope>NUCLEOTIDE SEQUENCE</scope>
    <source>
        <strain evidence="2">TX6</strain>
    </source>
</reference>
<sequence length="114" mass="11754">MAVAKAPGDGPQDPKMNLGSETTSETVLVNGNGHAVSDASSAGSAAPATKVLGANGQATDSSAESKESPPPMLRANSRRLHDHNEEKEKAEGHLTCNGPMNGADDIGLYNNWSR</sequence>
<feature type="compositionally biased region" description="Basic and acidic residues" evidence="1">
    <location>
        <begin position="82"/>
        <end position="92"/>
    </location>
</feature>
<proteinExistence type="predicted"/>
<dbReference type="AlphaFoldDB" id="A0AAN6GKA6"/>
<dbReference type="Proteomes" id="UP001176517">
    <property type="component" value="Unassembled WGS sequence"/>
</dbReference>
<gene>
    <name evidence="2" type="primary">ADE4_2</name>
    <name evidence="2" type="ORF">OC846_005701</name>
</gene>
<evidence type="ECO:0000256" key="1">
    <source>
        <dbReference type="SAM" id="MobiDB-lite"/>
    </source>
</evidence>
<keyword evidence="2" id="KW-0328">Glycosyltransferase</keyword>
<evidence type="ECO:0000313" key="2">
    <source>
        <dbReference type="EMBL" id="KAK0545355.1"/>
    </source>
</evidence>
<name>A0AAN6GKA6_9BASI</name>
<feature type="compositionally biased region" description="Polar residues" evidence="1">
    <location>
        <begin position="19"/>
        <end position="29"/>
    </location>
</feature>
<protein>
    <submittedName>
        <fullName evidence="2">Amidophosphoribosyltransferase</fullName>
        <ecNumber evidence="2">2.4.2.14</ecNumber>
    </submittedName>
</protein>
<dbReference type="EMBL" id="JAPDMZ010000235">
    <property type="protein sequence ID" value="KAK0545355.1"/>
    <property type="molecule type" value="Genomic_DNA"/>
</dbReference>
<keyword evidence="3" id="KW-1185">Reference proteome</keyword>
<organism evidence="2 3">
    <name type="scientific">Tilletia horrida</name>
    <dbReference type="NCBI Taxonomy" id="155126"/>
    <lineage>
        <taxon>Eukaryota</taxon>
        <taxon>Fungi</taxon>
        <taxon>Dikarya</taxon>
        <taxon>Basidiomycota</taxon>
        <taxon>Ustilaginomycotina</taxon>
        <taxon>Exobasidiomycetes</taxon>
        <taxon>Tilletiales</taxon>
        <taxon>Tilletiaceae</taxon>
        <taxon>Tilletia</taxon>
    </lineage>
</organism>
<feature type="compositionally biased region" description="Low complexity" evidence="1">
    <location>
        <begin position="35"/>
        <end position="48"/>
    </location>
</feature>
<feature type="region of interest" description="Disordered" evidence="1">
    <location>
        <begin position="1"/>
        <end position="114"/>
    </location>
</feature>
<dbReference type="EC" id="2.4.2.14" evidence="2"/>
<evidence type="ECO:0000313" key="3">
    <source>
        <dbReference type="Proteomes" id="UP001176517"/>
    </source>
</evidence>
<comment type="caution">
    <text evidence="2">The sequence shown here is derived from an EMBL/GenBank/DDBJ whole genome shotgun (WGS) entry which is preliminary data.</text>
</comment>
<accession>A0AAN6GKA6</accession>